<reference evidence="2 3" key="1">
    <citation type="submission" date="2022-10" db="EMBL/GenBank/DDBJ databases">
        <title>The complete genomes of actinobacterial strains from the NBC collection.</title>
        <authorList>
            <person name="Joergensen T.S."/>
            <person name="Alvarez Arevalo M."/>
            <person name="Sterndorff E.B."/>
            <person name="Faurdal D."/>
            <person name="Vuksanovic O."/>
            <person name="Mourched A.-S."/>
            <person name="Charusanti P."/>
            <person name="Shaw S."/>
            <person name="Blin K."/>
            <person name="Weber T."/>
        </authorList>
    </citation>
    <scope>NUCLEOTIDE SEQUENCE [LARGE SCALE GENOMIC DNA]</scope>
    <source>
        <strain evidence="2 3">NBC 01769</strain>
    </source>
</reference>
<evidence type="ECO:0000313" key="3">
    <source>
        <dbReference type="Proteomes" id="UP001330827"/>
    </source>
</evidence>
<dbReference type="EMBL" id="CP109114">
    <property type="protein sequence ID" value="WSC15217.1"/>
    <property type="molecule type" value="Genomic_DNA"/>
</dbReference>
<proteinExistence type="predicted"/>
<protein>
    <submittedName>
        <fullName evidence="2">DUF433 domain-containing protein</fullName>
    </submittedName>
</protein>
<accession>A0ABZ1G5M6</accession>
<dbReference type="Pfam" id="PF21321">
    <property type="entry name" value="HTH_66"/>
    <property type="match status" value="1"/>
</dbReference>
<dbReference type="Proteomes" id="UP001330827">
    <property type="component" value="Chromosome"/>
</dbReference>
<organism evidence="2 3">
    <name type="scientific">Streptomyces brevispora</name>
    <dbReference type="NCBI Taxonomy" id="887462"/>
    <lineage>
        <taxon>Bacteria</taxon>
        <taxon>Bacillati</taxon>
        <taxon>Actinomycetota</taxon>
        <taxon>Actinomycetes</taxon>
        <taxon>Kitasatosporales</taxon>
        <taxon>Streptomycetaceae</taxon>
        <taxon>Streptomyces</taxon>
    </lineage>
</organism>
<gene>
    <name evidence="2" type="ORF">OIE64_21875</name>
</gene>
<evidence type="ECO:0000259" key="1">
    <source>
        <dbReference type="Pfam" id="PF21321"/>
    </source>
</evidence>
<dbReference type="RefSeq" id="WP_266642604.1">
    <property type="nucleotide sequence ID" value="NZ_CP109114.1"/>
</dbReference>
<evidence type="ECO:0000313" key="2">
    <source>
        <dbReference type="EMBL" id="WSC15217.1"/>
    </source>
</evidence>
<keyword evidence="3" id="KW-1185">Reference proteome</keyword>
<sequence>MSVPDTGDDVRFSVPLYTQAEAAQYLGMAPSTFRAWARGYRNHFPDRPDVVGDPMITSIGRPAATQPSIPFIGLAEGMFLAALRQADMPMQRIRPALELVRQRFGVEYAMASRRFFVSGAELLYEVVDGLGDRDRQDTTKKLVVLRDSQYVFREVVEQNMKRIEYDKDGAGGGYASKLVLPGYEVADLSVQPGINFGRPYFTRTGTPLHVVQGLLKAGEAPEDVADDFDLRPDEVTEVSDRMGLKAAS</sequence>
<dbReference type="InterPro" id="IPR048708">
    <property type="entry name" value="VapB45-like_HTH"/>
</dbReference>
<name>A0ABZ1G5M6_9ACTN</name>
<dbReference type="InterPro" id="IPR007367">
    <property type="entry name" value="DUF433"/>
</dbReference>
<dbReference type="Pfam" id="PF04255">
    <property type="entry name" value="DUF433"/>
    <property type="match status" value="1"/>
</dbReference>
<feature type="domain" description="Putative antitoxin VapB45-like DNA-binding HTH" evidence="1">
    <location>
        <begin position="15"/>
        <end position="97"/>
    </location>
</feature>